<name>A0ABV7HQF1_9GAMM</name>
<sequence length="43" mass="4780">MNSGSINKERGELSELSQELVRGAANLREMTSQNRLAIAEFKT</sequence>
<comment type="caution">
    <text evidence="1">The sequence shown here is derived from an EMBL/GenBank/DDBJ whole genome shotgun (WGS) entry which is preliminary data.</text>
</comment>
<reference evidence="2" key="1">
    <citation type="journal article" date="2019" name="Int. J. Syst. Evol. Microbiol.">
        <title>The Global Catalogue of Microorganisms (GCM) 10K type strain sequencing project: providing services to taxonomists for standard genome sequencing and annotation.</title>
        <authorList>
            <consortium name="The Broad Institute Genomics Platform"/>
            <consortium name="The Broad Institute Genome Sequencing Center for Infectious Disease"/>
            <person name="Wu L."/>
            <person name="Ma J."/>
        </authorList>
    </citation>
    <scope>NUCLEOTIDE SEQUENCE [LARGE SCALE GENOMIC DNA]</scope>
    <source>
        <strain evidence="2">KCTC 52141</strain>
    </source>
</reference>
<dbReference type="Proteomes" id="UP001595548">
    <property type="component" value="Unassembled WGS sequence"/>
</dbReference>
<dbReference type="EMBL" id="JBHRTL010000008">
    <property type="protein sequence ID" value="MFC3155987.1"/>
    <property type="molecule type" value="Genomic_DNA"/>
</dbReference>
<protein>
    <recommendedName>
        <fullName evidence="3">Flagellin</fullName>
    </recommendedName>
</protein>
<evidence type="ECO:0000313" key="2">
    <source>
        <dbReference type="Proteomes" id="UP001595548"/>
    </source>
</evidence>
<gene>
    <name evidence="1" type="ORF">ACFOEB_12305</name>
</gene>
<accession>A0ABV7HQF1</accession>
<proteinExistence type="predicted"/>
<evidence type="ECO:0008006" key="3">
    <source>
        <dbReference type="Google" id="ProtNLM"/>
    </source>
</evidence>
<organism evidence="1 2">
    <name type="scientific">Gilvimarinus japonicus</name>
    <dbReference type="NCBI Taxonomy" id="1796469"/>
    <lineage>
        <taxon>Bacteria</taxon>
        <taxon>Pseudomonadati</taxon>
        <taxon>Pseudomonadota</taxon>
        <taxon>Gammaproteobacteria</taxon>
        <taxon>Cellvibrionales</taxon>
        <taxon>Cellvibrionaceae</taxon>
        <taxon>Gilvimarinus</taxon>
    </lineage>
</organism>
<dbReference type="RefSeq" id="WP_339617850.1">
    <property type="nucleotide sequence ID" value="NZ_AP031500.1"/>
</dbReference>
<evidence type="ECO:0000313" key="1">
    <source>
        <dbReference type="EMBL" id="MFC3155987.1"/>
    </source>
</evidence>
<keyword evidence="2" id="KW-1185">Reference proteome</keyword>